<evidence type="ECO:0000313" key="1">
    <source>
        <dbReference type="EMBL" id="CAD0325919.1"/>
    </source>
</evidence>
<sequence>MPTTVKQIPGFRAIASGNNIVVQAGNPTQYFVSHIAPYPNRDLVVGNTYSISDPNYPPGIVVELVHVSTPRKIDPSITRGLRAH</sequence>
<name>A0A6V7D1L2_9XANT</name>
<proteinExistence type="predicted"/>
<protein>
    <submittedName>
        <fullName evidence="1">Uncharacterized protein</fullName>
    </submittedName>
</protein>
<dbReference type="RefSeq" id="WP_233366426.1">
    <property type="nucleotide sequence ID" value="NZ_CP098604.1"/>
</dbReference>
<reference evidence="1" key="1">
    <citation type="submission" date="2020-07" db="EMBL/GenBank/DDBJ databases">
        <authorList>
            <person name="Pothier F. J."/>
        </authorList>
    </citation>
    <scope>NUCLEOTIDE SEQUENCE</scope>
    <source>
        <strain evidence="1">CFBP 2533</strain>
    </source>
</reference>
<accession>A0A6V7D1L2</accession>
<organism evidence="1">
    <name type="scientific">Xanthomonas hortorum pv. pelargonii</name>
    <dbReference type="NCBI Taxonomy" id="453602"/>
    <lineage>
        <taxon>Bacteria</taxon>
        <taxon>Pseudomonadati</taxon>
        <taxon>Pseudomonadota</taxon>
        <taxon>Gammaproteobacteria</taxon>
        <taxon>Lysobacterales</taxon>
        <taxon>Lysobacteraceae</taxon>
        <taxon>Xanthomonas</taxon>
    </lineage>
</organism>
<gene>
    <name evidence="1" type="ORF">CFBP2533_18850</name>
</gene>
<dbReference type="EMBL" id="LR828261">
    <property type="protein sequence ID" value="CAD0325928.1"/>
    <property type="molecule type" value="Genomic_DNA"/>
</dbReference>
<dbReference type="EMBL" id="LR828261">
    <property type="protein sequence ID" value="CAD0325919.1"/>
    <property type="molecule type" value="Genomic_DNA"/>
</dbReference>
<dbReference type="AlphaFoldDB" id="A0A6V7D1L2"/>